<keyword evidence="2 6" id="KW-0689">Ribosomal protein</keyword>
<comment type="caution">
    <text evidence="6">The sequence shown here is derived from an EMBL/GenBank/DDBJ whole genome shotgun (WGS) entry which is preliminary data.</text>
</comment>
<proteinExistence type="inferred from homology"/>
<gene>
    <name evidence="6" type="ORF">Tdes44962_MAKER09375</name>
</gene>
<evidence type="ECO:0000256" key="2">
    <source>
        <dbReference type="ARBA" id="ARBA00022980"/>
    </source>
</evidence>
<reference evidence="6 7" key="1">
    <citation type="journal article" date="2018" name="IMA Fungus">
        <title>IMA Genome-F 10: Nine draft genome sequences of Claviceps purpurea s.lat., including C. arundinis, C. humidiphila, and C. cf. spartinae, pseudomolecules for the pitch canker pathogen Fusarium circinatum, draft genome of Davidsoniella eucalypti, Grosmannia galeiformis, Quambalaria eucalypti, and Teratosphaeria destructans.</title>
        <authorList>
            <person name="Wingfield B.D."/>
            <person name="Liu M."/>
            <person name="Nguyen H.D."/>
            <person name="Lane F.A."/>
            <person name="Morgan S.W."/>
            <person name="De Vos L."/>
            <person name="Wilken P.M."/>
            <person name="Duong T.A."/>
            <person name="Aylward J."/>
            <person name="Coetzee M.P."/>
            <person name="Dadej K."/>
            <person name="De Beer Z.W."/>
            <person name="Findlay W."/>
            <person name="Havenga M."/>
            <person name="Kolarik M."/>
            <person name="Menzies J.G."/>
            <person name="Naidoo K."/>
            <person name="Pochopski O."/>
            <person name="Shoukouhi P."/>
            <person name="Santana Q.C."/>
            <person name="Seifert K.A."/>
            <person name="Soal N."/>
            <person name="Steenkamp E.T."/>
            <person name="Tatham C.T."/>
            <person name="van der Nest M.A."/>
            <person name="Wingfield M.J."/>
        </authorList>
    </citation>
    <scope>NUCLEOTIDE SEQUENCE [LARGE SCALE GENOMIC DNA]</scope>
    <source>
        <strain evidence="6">CMW44962</strain>
    </source>
</reference>
<dbReference type="NCBIfam" id="TIGR03625">
    <property type="entry name" value="L3_bact"/>
    <property type="match status" value="1"/>
</dbReference>
<evidence type="ECO:0000313" key="6">
    <source>
        <dbReference type="EMBL" id="KAH9828361.1"/>
    </source>
</evidence>
<dbReference type="EMBL" id="RIBY02001634">
    <property type="protein sequence ID" value="KAH9828361.1"/>
    <property type="molecule type" value="Genomic_DNA"/>
</dbReference>
<dbReference type="GO" id="GO:0003735">
    <property type="term" value="F:structural constituent of ribosome"/>
    <property type="evidence" value="ECO:0007669"/>
    <property type="project" value="InterPro"/>
</dbReference>
<name>A0A9W7ST95_9PEZI</name>
<dbReference type="InterPro" id="IPR000597">
    <property type="entry name" value="Ribosomal_uL3"/>
</dbReference>
<feature type="region of interest" description="Disordered" evidence="5">
    <location>
        <begin position="1"/>
        <end position="20"/>
    </location>
</feature>
<dbReference type="InterPro" id="IPR019927">
    <property type="entry name" value="Ribosomal_uL3_bac/org-type"/>
</dbReference>
<feature type="compositionally biased region" description="Low complexity" evidence="5">
    <location>
        <begin position="233"/>
        <end position="243"/>
    </location>
</feature>
<dbReference type="SUPFAM" id="SSF50447">
    <property type="entry name" value="Translation proteins"/>
    <property type="match status" value="1"/>
</dbReference>
<reference evidence="6 7" key="2">
    <citation type="journal article" date="2021" name="Curr. Genet.">
        <title>Genetic response to nitrogen starvation in the aggressive Eucalyptus foliar pathogen Teratosphaeria destructans.</title>
        <authorList>
            <person name="Havenga M."/>
            <person name="Wingfield B.D."/>
            <person name="Wingfield M.J."/>
            <person name="Dreyer L.L."/>
            <person name="Roets F."/>
            <person name="Aylward J."/>
        </authorList>
    </citation>
    <scope>NUCLEOTIDE SEQUENCE [LARGE SCALE GENOMIC DNA]</scope>
    <source>
        <strain evidence="6">CMW44962</strain>
    </source>
</reference>
<evidence type="ECO:0000313" key="7">
    <source>
        <dbReference type="Proteomes" id="UP001138500"/>
    </source>
</evidence>
<organism evidence="6 7">
    <name type="scientific">Teratosphaeria destructans</name>
    <dbReference type="NCBI Taxonomy" id="418781"/>
    <lineage>
        <taxon>Eukaryota</taxon>
        <taxon>Fungi</taxon>
        <taxon>Dikarya</taxon>
        <taxon>Ascomycota</taxon>
        <taxon>Pezizomycotina</taxon>
        <taxon>Dothideomycetes</taxon>
        <taxon>Dothideomycetidae</taxon>
        <taxon>Mycosphaerellales</taxon>
        <taxon>Teratosphaeriaceae</taxon>
        <taxon>Teratosphaeria</taxon>
    </lineage>
</organism>
<keyword evidence="3" id="KW-0687">Ribonucleoprotein</keyword>
<feature type="region of interest" description="Disordered" evidence="5">
    <location>
        <begin position="219"/>
        <end position="253"/>
    </location>
</feature>
<dbReference type="Gene3D" id="3.30.160.810">
    <property type="match status" value="1"/>
</dbReference>
<comment type="similarity">
    <text evidence="1">Belongs to the universal ribosomal protein uL3 family.</text>
</comment>
<evidence type="ECO:0000256" key="1">
    <source>
        <dbReference type="ARBA" id="ARBA00006540"/>
    </source>
</evidence>
<evidence type="ECO:0000256" key="4">
    <source>
        <dbReference type="ARBA" id="ARBA00035209"/>
    </source>
</evidence>
<keyword evidence="7" id="KW-1185">Reference proteome</keyword>
<dbReference type="Gene3D" id="2.40.30.10">
    <property type="entry name" value="Translation factors"/>
    <property type="match status" value="1"/>
</dbReference>
<dbReference type="FunFam" id="3.30.160.810:FF:000001">
    <property type="entry name" value="50S ribosomal protein L3"/>
    <property type="match status" value="1"/>
</dbReference>
<dbReference type="FunFam" id="2.40.30.10:FF:000004">
    <property type="entry name" value="50S ribosomal protein L3"/>
    <property type="match status" value="1"/>
</dbReference>
<dbReference type="InterPro" id="IPR009000">
    <property type="entry name" value="Transl_B-barrel_sf"/>
</dbReference>
<dbReference type="GO" id="GO:0006412">
    <property type="term" value="P:translation"/>
    <property type="evidence" value="ECO:0007669"/>
    <property type="project" value="InterPro"/>
</dbReference>
<dbReference type="GO" id="GO:0005762">
    <property type="term" value="C:mitochondrial large ribosomal subunit"/>
    <property type="evidence" value="ECO:0007669"/>
    <property type="project" value="TreeGrafter"/>
</dbReference>
<dbReference type="AlphaFoldDB" id="A0A9W7ST95"/>
<dbReference type="PANTHER" id="PTHR11229">
    <property type="entry name" value="50S RIBOSOMAL PROTEIN L3"/>
    <property type="match status" value="1"/>
</dbReference>
<sequence>MPFASTRPGSQQKMPPSTVPRLFSIPPRFLCPGLPRNVIFHSQKRGIKSIQPRQRNRVDRFNNGAGLPKLQSSRQAAFERKEPMLPLRTGALLIKKGMSAIYDPATAKRIPCTVLQLDRCQVTGHKRRDKHGYWAVQVGMGTKEARNVTRSERGHFARQGVPIKQHLAEFRVKNEEGLPAVGSNITADLFQPGQFVDVRGITRGMGFTGGMKRWGWGGQPASHGNSKTHRAMGSSGASQGSGSRVHPGKHMPGRMGAESNTVQNLKILQVDADNGIVVVSGPVSGPKYSIVSVQDAIKKPWPQVDLAMGVSQMGSTSEKLEAAVA</sequence>
<dbReference type="OrthoDB" id="274683at2759"/>
<dbReference type="PANTHER" id="PTHR11229:SF8">
    <property type="entry name" value="LARGE RIBOSOMAL SUBUNIT PROTEIN UL3M"/>
    <property type="match status" value="1"/>
</dbReference>
<evidence type="ECO:0000256" key="5">
    <source>
        <dbReference type="SAM" id="MobiDB-lite"/>
    </source>
</evidence>
<dbReference type="Pfam" id="PF00297">
    <property type="entry name" value="Ribosomal_L3"/>
    <property type="match status" value="1"/>
</dbReference>
<protein>
    <recommendedName>
        <fullName evidence="4">Large ribosomal subunit protein uL3m</fullName>
    </recommendedName>
</protein>
<accession>A0A9W7ST95</accession>
<evidence type="ECO:0000256" key="3">
    <source>
        <dbReference type="ARBA" id="ARBA00023274"/>
    </source>
</evidence>
<dbReference type="Proteomes" id="UP001138500">
    <property type="component" value="Unassembled WGS sequence"/>
</dbReference>